<dbReference type="PANTHER" id="PTHR11556">
    <property type="entry name" value="FRUCTOSE-1,6-BISPHOSPHATASE-RELATED"/>
    <property type="match status" value="1"/>
</dbReference>
<dbReference type="EnsemblMetazoa" id="MESCA009309-RA">
    <property type="protein sequence ID" value="MESCA009309-PA"/>
    <property type="gene ID" value="MESCA009309"/>
</dbReference>
<reference evidence="5" key="2">
    <citation type="submission" date="2015-06" db="UniProtKB">
        <authorList>
            <consortium name="EnsemblMetazoa"/>
        </authorList>
    </citation>
    <scope>IDENTIFICATION</scope>
</reference>
<dbReference type="InterPro" id="IPR033391">
    <property type="entry name" value="FBPase_N"/>
</dbReference>
<evidence type="ECO:0000313" key="6">
    <source>
        <dbReference type="Proteomes" id="UP000015102"/>
    </source>
</evidence>
<dbReference type="GO" id="GO:0005829">
    <property type="term" value="C:cytosol"/>
    <property type="evidence" value="ECO:0007669"/>
    <property type="project" value="TreeGrafter"/>
</dbReference>
<sequence length="145" mass="16582">EVVFLAGDVQGEEVKKLDVFSNELFINILKSSYTACLMVSEENENVIEVETERQGKYVFCFDPSNQEKKSLLMIMLFMEHNSYSYYLKVGSTDSHTILLRFTLAEPNMRVPDKGKIYSINEGYSSTWDARGETAGFKILGICMEF</sequence>
<evidence type="ECO:0000256" key="2">
    <source>
        <dbReference type="ARBA" id="ARBA00022842"/>
    </source>
</evidence>
<dbReference type="GO" id="GO:0005986">
    <property type="term" value="P:sucrose biosynthetic process"/>
    <property type="evidence" value="ECO:0007669"/>
    <property type="project" value="TreeGrafter"/>
</dbReference>
<accession>T1GZK6</accession>
<dbReference type="GO" id="GO:0006000">
    <property type="term" value="P:fructose metabolic process"/>
    <property type="evidence" value="ECO:0007669"/>
    <property type="project" value="TreeGrafter"/>
</dbReference>
<dbReference type="Proteomes" id="UP000015102">
    <property type="component" value="Unassembled WGS sequence"/>
</dbReference>
<feature type="domain" description="Fructose-1-6-bisphosphatase class I N-terminal" evidence="4">
    <location>
        <begin position="8"/>
        <end position="63"/>
    </location>
</feature>
<evidence type="ECO:0000259" key="4">
    <source>
        <dbReference type="Pfam" id="PF00316"/>
    </source>
</evidence>
<dbReference type="Pfam" id="PF00316">
    <property type="entry name" value="FBPase"/>
    <property type="match status" value="1"/>
</dbReference>
<reference evidence="6" key="1">
    <citation type="submission" date="2013-02" db="EMBL/GenBank/DDBJ databases">
        <authorList>
            <person name="Hughes D."/>
        </authorList>
    </citation>
    <scope>NUCLEOTIDE SEQUENCE</scope>
    <source>
        <strain>Durham</strain>
        <strain evidence="6">NC isolate 2 -- Noor lab</strain>
    </source>
</reference>
<keyword evidence="2" id="KW-0460">Magnesium</keyword>
<dbReference type="GO" id="GO:0046872">
    <property type="term" value="F:metal ion binding"/>
    <property type="evidence" value="ECO:0007669"/>
    <property type="project" value="UniProtKB-KW"/>
</dbReference>
<dbReference type="PANTHER" id="PTHR11556:SF1">
    <property type="entry name" value="FRUCTOSE-BISPHOSPHATASE"/>
    <property type="match status" value="1"/>
</dbReference>
<dbReference type="InterPro" id="IPR000146">
    <property type="entry name" value="FBPase_class-1"/>
</dbReference>
<protein>
    <recommendedName>
        <fullName evidence="4">Fructose-1-6-bisphosphatase class I N-terminal domain-containing protein</fullName>
    </recommendedName>
</protein>
<organism evidence="5 6">
    <name type="scientific">Megaselia scalaris</name>
    <name type="common">Humpbacked fly</name>
    <name type="synonym">Phora scalaris</name>
    <dbReference type="NCBI Taxonomy" id="36166"/>
    <lineage>
        <taxon>Eukaryota</taxon>
        <taxon>Metazoa</taxon>
        <taxon>Ecdysozoa</taxon>
        <taxon>Arthropoda</taxon>
        <taxon>Hexapoda</taxon>
        <taxon>Insecta</taxon>
        <taxon>Pterygota</taxon>
        <taxon>Neoptera</taxon>
        <taxon>Endopterygota</taxon>
        <taxon>Diptera</taxon>
        <taxon>Brachycera</taxon>
        <taxon>Muscomorpha</taxon>
        <taxon>Platypezoidea</taxon>
        <taxon>Phoridae</taxon>
        <taxon>Megaseliini</taxon>
        <taxon>Megaselia</taxon>
    </lineage>
</organism>
<proteinExistence type="predicted"/>
<dbReference type="GO" id="GO:0006002">
    <property type="term" value="P:fructose 6-phosphate metabolic process"/>
    <property type="evidence" value="ECO:0007669"/>
    <property type="project" value="TreeGrafter"/>
</dbReference>
<dbReference type="EMBL" id="CAQQ02184866">
    <property type="status" value="NOT_ANNOTATED_CDS"/>
    <property type="molecule type" value="Genomic_DNA"/>
</dbReference>
<comment type="pathway">
    <text evidence="3">Carbohydrate biosynthesis.</text>
</comment>
<dbReference type="SUPFAM" id="SSF56655">
    <property type="entry name" value="Carbohydrate phosphatase"/>
    <property type="match status" value="1"/>
</dbReference>
<evidence type="ECO:0000256" key="1">
    <source>
        <dbReference type="ARBA" id="ARBA00022723"/>
    </source>
</evidence>
<name>T1GZK6_MEGSC</name>
<dbReference type="STRING" id="36166.T1GZK6"/>
<evidence type="ECO:0000313" key="5">
    <source>
        <dbReference type="EnsemblMetazoa" id="MESCA009309-PA"/>
    </source>
</evidence>
<dbReference type="AlphaFoldDB" id="T1GZK6"/>
<dbReference type="GO" id="GO:0006094">
    <property type="term" value="P:gluconeogenesis"/>
    <property type="evidence" value="ECO:0007669"/>
    <property type="project" value="TreeGrafter"/>
</dbReference>
<keyword evidence="1" id="KW-0479">Metal-binding</keyword>
<dbReference type="GO" id="GO:0030388">
    <property type="term" value="P:fructose 1,6-bisphosphate metabolic process"/>
    <property type="evidence" value="ECO:0007669"/>
    <property type="project" value="TreeGrafter"/>
</dbReference>
<evidence type="ECO:0000256" key="3">
    <source>
        <dbReference type="ARBA" id="ARBA00024331"/>
    </source>
</evidence>
<dbReference type="HOGENOM" id="CLU_039977_5_0_1"/>
<keyword evidence="6" id="KW-1185">Reference proteome</keyword>
<dbReference type="Gene3D" id="3.30.540.10">
    <property type="entry name" value="Fructose-1,6-Bisphosphatase, subunit A, domain 1"/>
    <property type="match status" value="1"/>
</dbReference>
<dbReference type="GO" id="GO:0042132">
    <property type="term" value="F:fructose 1,6-bisphosphate 1-phosphatase activity"/>
    <property type="evidence" value="ECO:0007669"/>
    <property type="project" value="TreeGrafter"/>
</dbReference>